<evidence type="ECO:0000256" key="5">
    <source>
        <dbReference type="SAM" id="MobiDB-lite"/>
    </source>
</evidence>
<dbReference type="PANTHER" id="PTHR14091">
    <property type="entry name" value="PERIODIC TRYPTOPHAN PROTEIN 1"/>
    <property type="match status" value="1"/>
</dbReference>
<dbReference type="SUPFAM" id="SSF50978">
    <property type="entry name" value="WD40 repeat-like"/>
    <property type="match status" value="1"/>
</dbReference>
<keyword evidence="7" id="KW-1185">Reference proteome</keyword>
<dbReference type="PRINTS" id="PR00320">
    <property type="entry name" value="GPROTEINBRPT"/>
</dbReference>
<feature type="repeat" description="WD" evidence="4">
    <location>
        <begin position="238"/>
        <end position="280"/>
    </location>
</feature>
<dbReference type="InterPro" id="IPR044285">
    <property type="entry name" value="PWP1"/>
</dbReference>
<dbReference type="InterPro" id="IPR019775">
    <property type="entry name" value="WD40_repeat_CS"/>
</dbReference>
<dbReference type="AlphaFoldDB" id="A0AAD5XWW9"/>
<accession>A0AAD5XWW9</accession>
<evidence type="ECO:0000256" key="2">
    <source>
        <dbReference type="ARBA" id="ARBA00022574"/>
    </source>
</evidence>
<dbReference type="InterPro" id="IPR001680">
    <property type="entry name" value="WD40_rpt"/>
</dbReference>
<evidence type="ECO:0000313" key="6">
    <source>
        <dbReference type="EMBL" id="KAJ3209750.1"/>
    </source>
</evidence>
<dbReference type="PANTHER" id="PTHR14091:SF0">
    <property type="entry name" value="PERIODIC TRYPTOPHAN PROTEIN 1 HOMOLOG"/>
    <property type="match status" value="1"/>
</dbReference>
<evidence type="ECO:0000256" key="1">
    <source>
        <dbReference type="ARBA" id="ARBA00022553"/>
    </source>
</evidence>
<evidence type="ECO:0000256" key="3">
    <source>
        <dbReference type="ARBA" id="ARBA00022737"/>
    </source>
</evidence>
<dbReference type="SMART" id="SM00320">
    <property type="entry name" value="WD40"/>
    <property type="match status" value="5"/>
</dbReference>
<evidence type="ECO:0000256" key="4">
    <source>
        <dbReference type="PROSITE-ProRule" id="PRU00221"/>
    </source>
</evidence>
<keyword evidence="1" id="KW-0597">Phosphoprotein</keyword>
<sequence>IPKGAAKQFPTKTELTEEEYKQISEDIGAEILDAKDGIKFNEHIESDDEQEAVEKDSEKVDHEREILTKEDLVKKYDLDNYDEEEGQVGIPVFGKSVGLTYHSSNNEDPYILLNDTLDDEEELNEMEILPTDNLILACKTEDDVSHLEILVYENEEDNLYVHHDIMLPSFPLCTEWLDFGKKGVQGNFAAIGTFEPEIEIWNLDSVDAIYPEVILGSTKNLKKPTTKKKTKKFNQVNDSRHVGAVTSISWNKSHRNLILTGSVDTTVKLWDLSSDTSTAVKSYAHHIDKVAAVSWNDKEPTVFLSGGYDNGGRVCCLDSRQPDTVSSWNLGSDVECIKWDPWRSERFLVSTEDGLVRCFDARNALPKGDAKPLYILHAHDSAVSSLDFSSHVDGLLVTGGADKFCKVWDIREDQPKKCIVSRDLGVGKVFAASFCVDTPYVLACTGSKGKIIVWNLENNSGVRNLFKGENVASENKKEIVEIEEEINNEDDEDDDLPDDDQWEDDDKMDEN</sequence>
<dbReference type="InterPro" id="IPR036322">
    <property type="entry name" value="WD40_repeat_dom_sf"/>
</dbReference>
<keyword evidence="2 4" id="KW-0853">WD repeat</keyword>
<feature type="region of interest" description="Disordered" evidence="5">
    <location>
        <begin position="484"/>
        <end position="511"/>
    </location>
</feature>
<dbReference type="InterPro" id="IPR015943">
    <property type="entry name" value="WD40/YVTN_repeat-like_dom_sf"/>
</dbReference>
<dbReference type="Proteomes" id="UP001211065">
    <property type="component" value="Unassembled WGS sequence"/>
</dbReference>
<dbReference type="InterPro" id="IPR020472">
    <property type="entry name" value="WD40_PAC1"/>
</dbReference>
<feature type="repeat" description="WD" evidence="4">
    <location>
        <begin position="376"/>
        <end position="418"/>
    </location>
</feature>
<dbReference type="GO" id="GO:0005634">
    <property type="term" value="C:nucleus"/>
    <property type="evidence" value="ECO:0007669"/>
    <property type="project" value="TreeGrafter"/>
</dbReference>
<evidence type="ECO:0000313" key="7">
    <source>
        <dbReference type="Proteomes" id="UP001211065"/>
    </source>
</evidence>
<evidence type="ECO:0008006" key="8">
    <source>
        <dbReference type="Google" id="ProtNLM"/>
    </source>
</evidence>
<dbReference type="Pfam" id="PF00400">
    <property type="entry name" value="WD40"/>
    <property type="match status" value="2"/>
</dbReference>
<dbReference type="EMBL" id="JADGJW010000925">
    <property type="protein sequence ID" value="KAJ3209750.1"/>
    <property type="molecule type" value="Genomic_DNA"/>
</dbReference>
<dbReference type="PROSITE" id="PS50294">
    <property type="entry name" value="WD_REPEATS_REGION"/>
    <property type="match status" value="2"/>
</dbReference>
<dbReference type="Gene3D" id="2.130.10.10">
    <property type="entry name" value="YVTN repeat-like/Quinoprotein amine dehydrogenase"/>
    <property type="match status" value="1"/>
</dbReference>
<reference evidence="6" key="1">
    <citation type="submission" date="2020-05" db="EMBL/GenBank/DDBJ databases">
        <title>Phylogenomic resolution of chytrid fungi.</title>
        <authorList>
            <person name="Stajich J.E."/>
            <person name="Amses K."/>
            <person name="Simmons R."/>
            <person name="Seto K."/>
            <person name="Myers J."/>
            <person name="Bonds A."/>
            <person name="Quandt C.A."/>
            <person name="Barry K."/>
            <person name="Liu P."/>
            <person name="Grigoriev I."/>
            <person name="Longcore J.E."/>
            <person name="James T.Y."/>
        </authorList>
    </citation>
    <scope>NUCLEOTIDE SEQUENCE</scope>
    <source>
        <strain evidence="6">JEL0476</strain>
    </source>
</reference>
<proteinExistence type="predicted"/>
<name>A0AAD5XWW9_9FUNG</name>
<dbReference type="PROSITE" id="PS50082">
    <property type="entry name" value="WD_REPEATS_2"/>
    <property type="match status" value="2"/>
</dbReference>
<dbReference type="PROSITE" id="PS00678">
    <property type="entry name" value="WD_REPEATS_1"/>
    <property type="match status" value="2"/>
</dbReference>
<protein>
    <recommendedName>
        <fullName evidence="8">Periodic tryptophan protein 1</fullName>
    </recommendedName>
</protein>
<feature type="non-terminal residue" evidence="6">
    <location>
        <position position="511"/>
    </location>
</feature>
<comment type="caution">
    <text evidence="6">The sequence shown here is derived from an EMBL/GenBank/DDBJ whole genome shotgun (WGS) entry which is preliminary data.</text>
</comment>
<organism evidence="6 7">
    <name type="scientific">Clydaea vesicula</name>
    <dbReference type="NCBI Taxonomy" id="447962"/>
    <lineage>
        <taxon>Eukaryota</taxon>
        <taxon>Fungi</taxon>
        <taxon>Fungi incertae sedis</taxon>
        <taxon>Chytridiomycota</taxon>
        <taxon>Chytridiomycota incertae sedis</taxon>
        <taxon>Chytridiomycetes</taxon>
        <taxon>Lobulomycetales</taxon>
        <taxon>Lobulomycetaceae</taxon>
        <taxon>Clydaea</taxon>
    </lineage>
</organism>
<keyword evidence="3" id="KW-0677">Repeat</keyword>
<dbReference type="GO" id="GO:0006364">
    <property type="term" value="P:rRNA processing"/>
    <property type="evidence" value="ECO:0007669"/>
    <property type="project" value="InterPro"/>
</dbReference>
<gene>
    <name evidence="6" type="ORF">HK099_008437</name>
</gene>